<dbReference type="GO" id="GO:0008408">
    <property type="term" value="F:3'-5' exonuclease activity"/>
    <property type="evidence" value="ECO:0007669"/>
    <property type="project" value="InterPro"/>
</dbReference>
<dbReference type="GO" id="GO:0003676">
    <property type="term" value="F:nucleic acid binding"/>
    <property type="evidence" value="ECO:0007669"/>
    <property type="project" value="InterPro"/>
</dbReference>
<evidence type="ECO:0000256" key="7">
    <source>
        <dbReference type="ARBA" id="ARBA00025611"/>
    </source>
</evidence>
<evidence type="ECO:0000256" key="1">
    <source>
        <dbReference type="ARBA" id="ARBA00004496"/>
    </source>
</evidence>
<gene>
    <name evidence="10" type="ORF">HMPREF9013_0462</name>
</gene>
<dbReference type="InterPro" id="IPR016195">
    <property type="entry name" value="Pol/histidinol_Pase-like"/>
</dbReference>
<evidence type="ECO:0000313" key="10">
    <source>
        <dbReference type="EMBL" id="EFC05181.1"/>
    </source>
</evidence>
<reference evidence="11" key="1">
    <citation type="submission" date="2009-12" db="EMBL/GenBank/DDBJ databases">
        <title>Sequence of Clostridiales genomosp. BVAB3 str. UPII9-5.</title>
        <authorList>
            <person name="Madupu R."/>
            <person name="Durkin A.S."/>
            <person name="Torralba M."/>
            <person name="Methe B."/>
            <person name="Sutton G.G."/>
            <person name="Strausberg R.L."/>
            <person name="Nelson K.E."/>
        </authorList>
    </citation>
    <scope>NUCLEOTIDE SEQUENCE [LARGE SCALE GENOMIC DNA]</scope>
    <source>
        <strain evidence="11">W1219</strain>
    </source>
</reference>
<dbReference type="PANTHER" id="PTHR32294:SF0">
    <property type="entry name" value="DNA POLYMERASE III SUBUNIT ALPHA"/>
    <property type="match status" value="1"/>
</dbReference>
<dbReference type="Gene3D" id="3.20.20.140">
    <property type="entry name" value="Metal-dependent hydrolases"/>
    <property type="match status" value="1"/>
</dbReference>
<dbReference type="eggNOG" id="COG0587">
    <property type="taxonomic scope" value="Bacteria"/>
</dbReference>
<accession>D2MQB2</accession>
<dbReference type="InterPro" id="IPR004805">
    <property type="entry name" value="DnaE2/DnaE/PolC"/>
</dbReference>
<dbReference type="InterPro" id="IPR004013">
    <property type="entry name" value="PHP_dom"/>
</dbReference>
<dbReference type="Pfam" id="PF02811">
    <property type="entry name" value="PHP"/>
    <property type="match status" value="1"/>
</dbReference>
<keyword evidence="4 10" id="KW-0548">Nucleotidyltransferase</keyword>
<evidence type="ECO:0000256" key="6">
    <source>
        <dbReference type="ARBA" id="ARBA00022932"/>
    </source>
</evidence>
<evidence type="ECO:0000256" key="8">
    <source>
        <dbReference type="ARBA" id="ARBA00049244"/>
    </source>
</evidence>
<dbReference type="Pfam" id="PF07733">
    <property type="entry name" value="DNA_pol3_alpha"/>
    <property type="match status" value="1"/>
</dbReference>
<sequence length="1015" mass="117108">MKRKSFFVYNKNMFSHLLVTSEYSFYQSTIRLEDYVRYAKKLGYQSLVLSDHNVLSGHDRFSKLCAKEGIQAIFGMEMDVQIENSTVPFLILAKDNQGYQELIRYSYQISQTGSVSYDQLKNHSGHIHIIVYGEGGLFDEALLKGQREILEIQLTQFQEDLRFFDVAISYNENQKFRECNVLLKQVCRSKNIPTVAISKVKYLTSSEAKDFHVLELLGKKKTIHDPGVPVLVGRYFYSDEEIHQYYDDEEQERASSLAGECHVNLTLFQTQLPKPFFLKDKDEKTYLKQLVFLGLQKRLQTKEIPKAYLTRIQMEFNIVCEKRFERYFLIVYEAIRYARKQNLLIGPGRGSAVGSLMAYAMGISQIDPLKYGLLFERFLNPNRTKMPDIDIDIASQDRPLLLNYLQKIYGYEHVALISTFHSLASVEVIQALCQCYTLKEREARSLSLAVKKARAKYKVDNLRVLQERDIALQNAVKQSKACQEVFAMAQKLEGLYTSDSIHPAGIVLSEKSLLDVVPVMESNGFLKIQWDKDTLETHGLIKMDFLSLSNLDFLKELLHQTNLKIDTPHLDLEDQDSYALLNRGLTAGLFQLDAPFLRQQLPRLKPNSFMELVNVLGIARPQAVQHIPQYVENKRSEYPKSIQELVKNTHGVFIFQEQVMRLLVEVTGMNFAQAETIRKNGCKEPELIKGLEEKFTAIHPNLWRVIQEFISGFGFNLSHGVAYGLLAYQMLYIKAHDPLTFYSVLLNQSLKSNSLMATILKEMRLQKIPFYSFDLRCQEAYCRMDKEGIQLGLMAIPSLRYETIEAIQKDFKENGPYENYFQCVARLSLLGIHSEQVLECIKVGALDFFGYSRSALIHQLEDAFRYASLCVVHQQGKKYLNFELVSSPVLQDEKESLNMKRQYEQSVLSYSLQLDPSALVRQKNHWCLPFLKTWSYQPDQIGLATVTQIKEHQDKNGHYMAFVRIEDESGQLEVLIFSQLYETLKGKLQVGQVIRMKGRITNRQSIELVKLERVG</sequence>
<keyword evidence="6" id="KW-0239">DNA-directed DNA polymerase</keyword>
<dbReference type="GO" id="GO:0003887">
    <property type="term" value="F:DNA-directed DNA polymerase activity"/>
    <property type="evidence" value="ECO:0007669"/>
    <property type="project" value="UniProtKB-KW"/>
</dbReference>
<dbReference type="InterPro" id="IPR004365">
    <property type="entry name" value="NA-bd_OB_tRNA"/>
</dbReference>
<name>D2MQB2_9FIRM</name>
<dbReference type="EC" id="2.7.7.7" evidence="2"/>
<evidence type="ECO:0000256" key="4">
    <source>
        <dbReference type="ARBA" id="ARBA00022695"/>
    </source>
</evidence>
<evidence type="ECO:0000259" key="9">
    <source>
        <dbReference type="SMART" id="SM00481"/>
    </source>
</evidence>
<dbReference type="PANTHER" id="PTHR32294">
    <property type="entry name" value="DNA POLYMERASE III SUBUNIT ALPHA"/>
    <property type="match status" value="1"/>
</dbReference>
<evidence type="ECO:0000313" key="11">
    <source>
        <dbReference type="Proteomes" id="UP000005017"/>
    </source>
</evidence>
<dbReference type="Pfam" id="PF17657">
    <property type="entry name" value="DNA_pol3_finger"/>
    <property type="match status" value="1"/>
</dbReference>
<comment type="subcellular location">
    <subcellularLocation>
        <location evidence="1">Cytoplasm</location>
    </subcellularLocation>
</comment>
<dbReference type="SUPFAM" id="SSF89550">
    <property type="entry name" value="PHP domain-like"/>
    <property type="match status" value="1"/>
</dbReference>
<protein>
    <recommendedName>
        <fullName evidence="2">DNA-directed DNA polymerase</fullName>
        <ecNumber evidence="2">2.7.7.7</ecNumber>
    </recommendedName>
</protein>
<organism evidence="10 11">
    <name type="scientific">Bulleidia extructa W1219</name>
    <dbReference type="NCBI Taxonomy" id="679192"/>
    <lineage>
        <taxon>Bacteria</taxon>
        <taxon>Bacillati</taxon>
        <taxon>Bacillota</taxon>
        <taxon>Erysipelotrichia</taxon>
        <taxon>Erysipelotrichales</taxon>
        <taxon>Erysipelotrichaceae</taxon>
        <taxon>Bulleidia</taxon>
    </lineage>
</organism>
<dbReference type="Pfam" id="PF14579">
    <property type="entry name" value="HHH_6"/>
    <property type="match status" value="1"/>
</dbReference>
<comment type="catalytic activity">
    <reaction evidence="8">
        <text>DNA(n) + a 2'-deoxyribonucleoside 5'-triphosphate = DNA(n+1) + diphosphate</text>
        <dbReference type="Rhea" id="RHEA:22508"/>
        <dbReference type="Rhea" id="RHEA-COMP:17339"/>
        <dbReference type="Rhea" id="RHEA-COMP:17340"/>
        <dbReference type="ChEBI" id="CHEBI:33019"/>
        <dbReference type="ChEBI" id="CHEBI:61560"/>
        <dbReference type="ChEBI" id="CHEBI:173112"/>
        <dbReference type="EC" id="2.7.7.7"/>
    </reaction>
</comment>
<keyword evidence="5" id="KW-0235">DNA replication</keyword>
<keyword evidence="11" id="KW-1185">Reference proteome</keyword>
<dbReference type="CDD" id="cd07431">
    <property type="entry name" value="PHP_PolIIIA"/>
    <property type="match status" value="1"/>
</dbReference>
<dbReference type="InterPro" id="IPR029460">
    <property type="entry name" value="DNAPol_HHH"/>
</dbReference>
<dbReference type="GO" id="GO:0006260">
    <property type="term" value="P:DNA replication"/>
    <property type="evidence" value="ECO:0007669"/>
    <property type="project" value="UniProtKB-KW"/>
</dbReference>
<dbReference type="AlphaFoldDB" id="D2MQB2"/>
<comment type="function">
    <text evidence="7">DNA polymerase III is a complex, multichain enzyme responsible for most of the replicative synthesis in bacteria. This DNA polymerase also exhibits 3' to 5' exonuclease activity. The alpha chain is the DNA polymerase.</text>
</comment>
<dbReference type="Pfam" id="PF01336">
    <property type="entry name" value="tRNA_anti-codon"/>
    <property type="match status" value="1"/>
</dbReference>
<proteinExistence type="predicted"/>
<dbReference type="Proteomes" id="UP000005017">
    <property type="component" value="Unassembled WGS sequence"/>
</dbReference>
<dbReference type="InterPro" id="IPR040982">
    <property type="entry name" value="DNA_pol3_finger"/>
</dbReference>
<dbReference type="GO" id="GO:0005737">
    <property type="term" value="C:cytoplasm"/>
    <property type="evidence" value="ECO:0007669"/>
    <property type="project" value="UniProtKB-SubCell"/>
</dbReference>
<dbReference type="InterPro" id="IPR003141">
    <property type="entry name" value="Pol/His_phosphatase_N"/>
</dbReference>
<dbReference type="SMART" id="SM00481">
    <property type="entry name" value="POLIIIAc"/>
    <property type="match status" value="1"/>
</dbReference>
<comment type="caution">
    <text evidence="10">The sequence shown here is derived from an EMBL/GenBank/DDBJ whole genome shotgun (WGS) entry which is preliminary data.</text>
</comment>
<dbReference type="OrthoDB" id="9803237at2"/>
<dbReference type="EMBL" id="ADFR01000016">
    <property type="protein sequence ID" value="EFC05181.1"/>
    <property type="molecule type" value="Genomic_DNA"/>
</dbReference>
<dbReference type="STRING" id="679192.HMPREF9013_0462"/>
<dbReference type="CDD" id="cd04485">
    <property type="entry name" value="DnaE_OBF"/>
    <property type="match status" value="1"/>
</dbReference>
<dbReference type="InterPro" id="IPR011708">
    <property type="entry name" value="DNA_pol3_alpha_NTPase_dom"/>
</dbReference>
<evidence type="ECO:0000256" key="5">
    <source>
        <dbReference type="ARBA" id="ARBA00022705"/>
    </source>
</evidence>
<dbReference type="NCBIfam" id="TIGR00594">
    <property type="entry name" value="polc"/>
    <property type="match status" value="1"/>
</dbReference>
<evidence type="ECO:0000256" key="2">
    <source>
        <dbReference type="ARBA" id="ARBA00012417"/>
    </source>
</evidence>
<evidence type="ECO:0000256" key="3">
    <source>
        <dbReference type="ARBA" id="ARBA00022679"/>
    </source>
</evidence>
<keyword evidence="3 10" id="KW-0808">Transferase</keyword>
<feature type="domain" description="Polymerase/histidinol phosphatase N-terminal" evidence="9">
    <location>
        <begin position="15"/>
        <end position="82"/>
    </location>
</feature>